<evidence type="ECO:0000313" key="1">
    <source>
        <dbReference type="EMBL" id="MEK8034952.1"/>
    </source>
</evidence>
<gene>
    <name evidence="1" type="ORF">AACH06_29405</name>
</gene>
<accession>A0ABU9C1L8</accession>
<dbReference type="RefSeq" id="WP_341429387.1">
    <property type="nucleotide sequence ID" value="NZ_JBBUTG010000043.1"/>
</dbReference>
<sequence length="90" mass="10620">MSNLHEGMQLLFEAANRYLEGESSVHELNGIASSCLQLARREQASQKIFELLEDWLTMINRRWNEWGLEKLPLSEPEFQGWLREQLPFTQ</sequence>
<comment type="caution">
    <text evidence="1">The sequence shown here is derived from an EMBL/GenBank/DDBJ whole genome shotgun (WGS) entry which is preliminary data.</text>
</comment>
<reference evidence="1 2" key="1">
    <citation type="submission" date="2024-04" db="EMBL/GenBank/DDBJ databases">
        <title>Novel species of the genus Ideonella isolated from streams.</title>
        <authorList>
            <person name="Lu H."/>
        </authorList>
    </citation>
    <scope>NUCLEOTIDE SEQUENCE [LARGE SCALE GENOMIC DNA]</scope>
    <source>
        <strain evidence="1 2">DXS29W</strain>
    </source>
</reference>
<organism evidence="1 2">
    <name type="scientific">Ideonella lacteola</name>
    <dbReference type="NCBI Taxonomy" id="2984193"/>
    <lineage>
        <taxon>Bacteria</taxon>
        <taxon>Pseudomonadati</taxon>
        <taxon>Pseudomonadota</taxon>
        <taxon>Betaproteobacteria</taxon>
        <taxon>Burkholderiales</taxon>
        <taxon>Sphaerotilaceae</taxon>
        <taxon>Ideonella</taxon>
    </lineage>
</organism>
<name>A0ABU9C1L8_9BURK</name>
<evidence type="ECO:0000313" key="2">
    <source>
        <dbReference type="Proteomes" id="UP001371218"/>
    </source>
</evidence>
<proteinExistence type="predicted"/>
<keyword evidence="2" id="KW-1185">Reference proteome</keyword>
<dbReference type="EMBL" id="JBBUTG010000043">
    <property type="protein sequence ID" value="MEK8034952.1"/>
    <property type="molecule type" value="Genomic_DNA"/>
</dbReference>
<protein>
    <submittedName>
        <fullName evidence="1">Uncharacterized protein</fullName>
    </submittedName>
</protein>
<dbReference type="Proteomes" id="UP001371218">
    <property type="component" value="Unassembled WGS sequence"/>
</dbReference>